<organism evidence="1">
    <name type="scientific">Tetraodon nigroviridis</name>
    <name type="common">Spotted green pufferfish</name>
    <name type="synonym">Chelonodon nigroviridis</name>
    <dbReference type="NCBI Taxonomy" id="99883"/>
    <lineage>
        <taxon>Eukaryota</taxon>
        <taxon>Metazoa</taxon>
        <taxon>Chordata</taxon>
        <taxon>Craniata</taxon>
        <taxon>Vertebrata</taxon>
        <taxon>Euteleostomi</taxon>
        <taxon>Actinopterygii</taxon>
        <taxon>Neopterygii</taxon>
        <taxon>Teleostei</taxon>
        <taxon>Neoteleostei</taxon>
        <taxon>Acanthomorphata</taxon>
        <taxon>Eupercaria</taxon>
        <taxon>Tetraodontiformes</taxon>
        <taxon>Tetradontoidea</taxon>
        <taxon>Tetraodontidae</taxon>
        <taxon>Tetraodon</taxon>
    </lineage>
</organism>
<proteinExistence type="predicted"/>
<dbReference type="KEGG" id="tng:GSTEN00028768G001"/>
<dbReference type="AlphaFoldDB" id="Q4RUJ9"/>
<dbReference type="EMBL" id="CAAE01014995">
    <property type="protein sequence ID" value="CAG07933.1"/>
    <property type="molecule type" value="Genomic_DNA"/>
</dbReference>
<reference evidence="1" key="1">
    <citation type="journal article" date="2004" name="Nature">
        <title>Genome duplication in the teleost fish Tetraodon nigroviridis reveals the early vertebrate proto-karyotype.</title>
        <authorList>
            <person name="Jaillon O."/>
            <person name="Aury J.-M."/>
            <person name="Brunet F."/>
            <person name="Petit J.-L."/>
            <person name="Stange-Thomann N."/>
            <person name="Mauceli E."/>
            <person name="Bouneau L."/>
            <person name="Fischer C."/>
            <person name="Ozouf-Costaz C."/>
            <person name="Bernot A."/>
            <person name="Nicaud S."/>
            <person name="Jaffe D."/>
            <person name="Fisher S."/>
            <person name="Lutfalla G."/>
            <person name="Dossat C."/>
            <person name="Segurens B."/>
            <person name="Dasilva C."/>
            <person name="Salanoubat M."/>
            <person name="Levy M."/>
            <person name="Boudet N."/>
            <person name="Castellano S."/>
            <person name="Anthouard V."/>
            <person name="Jubin C."/>
            <person name="Castelli V."/>
            <person name="Katinka M."/>
            <person name="Vacherie B."/>
            <person name="Biemont C."/>
            <person name="Skalli Z."/>
            <person name="Cattolico L."/>
            <person name="Poulain J."/>
            <person name="De Berardinis V."/>
            <person name="Cruaud C."/>
            <person name="Duprat S."/>
            <person name="Brottier P."/>
            <person name="Coutanceau J.-P."/>
            <person name="Gouzy J."/>
            <person name="Parra G."/>
            <person name="Lardier G."/>
            <person name="Chapple C."/>
            <person name="McKernan K.J."/>
            <person name="McEwan P."/>
            <person name="Bosak S."/>
            <person name="Kellis M."/>
            <person name="Volff J.-N."/>
            <person name="Guigo R."/>
            <person name="Zody M.C."/>
            <person name="Mesirov J."/>
            <person name="Lindblad-Toh K."/>
            <person name="Birren B."/>
            <person name="Nusbaum C."/>
            <person name="Kahn D."/>
            <person name="Robinson-Rechavi M."/>
            <person name="Laudet V."/>
            <person name="Schachter V."/>
            <person name="Quetier F."/>
            <person name="Saurin W."/>
            <person name="Scarpelli C."/>
            <person name="Wincker P."/>
            <person name="Lander E.S."/>
            <person name="Weissenbach J."/>
            <person name="Roest Crollius H."/>
        </authorList>
    </citation>
    <scope>NUCLEOTIDE SEQUENCE [LARGE SCALE GENOMIC DNA]</scope>
</reference>
<reference evidence="1" key="2">
    <citation type="submission" date="2004-02" db="EMBL/GenBank/DDBJ databases">
        <authorList>
            <consortium name="Genoscope"/>
            <consortium name="Whitehead Institute Centre for Genome Research"/>
        </authorList>
    </citation>
    <scope>NUCLEOTIDE SEQUENCE</scope>
</reference>
<gene>
    <name evidence="1" type="ORF">GSTENG00028768001</name>
</gene>
<evidence type="ECO:0000313" key="1">
    <source>
        <dbReference type="EMBL" id="CAG07933.1"/>
    </source>
</evidence>
<sequence length="29" mass="3309">MLRWPLTAWSLSWTLFICSLTGASAQDRP</sequence>
<comment type="caution">
    <text evidence="1">The sequence shown here is derived from an EMBL/GenBank/DDBJ whole genome shotgun (WGS) entry which is preliminary data.</text>
</comment>
<accession>Q4RUJ9</accession>
<name>Q4RUJ9_TETNG</name>
<protein>
    <submittedName>
        <fullName evidence="1">(spotted green pufferfish) hypothetical protein</fullName>
    </submittedName>
</protein>